<dbReference type="EMBL" id="MBER01000122">
    <property type="protein sequence ID" value="OMC38504.1"/>
    <property type="molecule type" value="Genomic_DNA"/>
</dbReference>
<dbReference type="AlphaFoldDB" id="A0ABD6QH23"/>
<dbReference type="Proteomes" id="UP000187001">
    <property type="component" value="Unassembled WGS sequence"/>
</dbReference>
<organism evidence="1 2">
    <name type="scientific">Mycolicibacterium fortuitum</name>
    <name type="common">Mycobacterium fortuitum</name>
    <dbReference type="NCBI Taxonomy" id="1766"/>
    <lineage>
        <taxon>Bacteria</taxon>
        <taxon>Bacillati</taxon>
        <taxon>Actinomycetota</taxon>
        <taxon>Actinomycetes</taxon>
        <taxon>Mycobacteriales</taxon>
        <taxon>Mycobacteriaceae</taxon>
        <taxon>Mycolicibacterium</taxon>
    </lineage>
</organism>
<reference evidence="1 2" key="1">
    <citation type="submission" date="2016-07" db="EMBL/GenBank/DDBJ databases">
        <authorList>
            <person name="Sutton G."/>
            <person name="Brinkac L."/>
            <person name="Sanka R."/>
            <person name="Adams M."/>
            <person name="Lau E."/>
            <person name="Kumar A."/>
            <person name="Macaden R."/>
        </authorList>
    </citation>
    <scope>NUCLEOTIDE SEQUENCE [LARGE SCALE GENOMIC DNA]</scope>
    <source>
        <strain evidence="1 2">GA-0871</strain>
    </source>
</reference>
<sequence>MGGARGDHALDQNFNGLFWAGLHCFEHVFTMLVCNLFGNRSRVAIHVVEFERLRRDHRAQRVPLTPRGIYSDAHIHLPHRLLSNDIPCGSGSGLIT</sequence>
<proteinExistence type="predicted"/>
<evidence type="ECO:0000313" key="2">
    <source>
        <dbReference type="Proteomes" id="UP000187001"/>
    </source>
</evidence>
<gene>
    <name evidence="1" type="ORF">A5742_05885</name>
</gene>
<protein>
    <submittedName>
        <fullName evidence="1">Uncharacterized protein</fullName>
    </submittedName>
</protein>
<accession>A0ABD6QH23</accession>
<name>A0ABD6QH23_MYCFO</name>
<comment type="caution">
    <text evidence="1">The sequence shown here is derived from an EMBL/GenBank/DDBJ whole genome shotgun (WGS) entry which is preliminary data.</text>
</comment>
<evidence type="ECO:0000313" key="1">
    <source>
        <dbReference type="EMBL" id="OMC38504.1"/>
    </source>
</evidence>